<gene>
    <name evidence="1" type="ORF">AM588_10001128</name>
</gene>
<keyword evidence="1" id="KW-0418">Kinase</keyword>
<evidence type="ECO:0000313" key="2">
    <source>
        <dbReference type="Proteomes" id="UP000054636"/>
    </source>
</evidence>
<dbReference type="SUPFAM" id="SSF53098">
    <property type="entry name" value="Ribonuclease H-like"/>
    <property type="match status" value="1"/>
</dbReference>
<sequence length="217" mass="24698">MVERYLKLQPLIVQLGHNLLVEYEIQPLLLRRAEHERVKSLARDLEKFEGVTKELQKATLTLSAVGRLFDQVVKEFPALKTRLAATAQIVNNPNLEQGLVKIQRRETVTIAERSACAEFKSTALERALTREDSSDSIVKAAFKKTKVQKRSHYVDVAYIPPTSNECERFSSAAKLVLSDLRKSISPTKLEMLMCLQYNRELWDVSTVEQVRSRIGAN</sequence>
<dbReference type="AlphaFoldDB" id="A0A0W8CQG5"/>
<organism evidence="1 2">
    <name type="scientific">Phytophthora nicotianae</name>
    <name type="common">Potato buckeye rot agent</name>
    <name type="synonym">Phytophthora parasitica</name>
    <dbReference type="NCBI Taxonomy" id="4792"/>
    <lineage>
        <taxon>Eukaryota</taxon>
        <taxon>Sar</taxon>
        <taxon>Stramenopiles</taxon>
        <taxon>Oomycota</taxon>
        <taxon>Peronosporomycetes</taxon>
        <taxon>Peronosporales</taxon>
        <taxon>Peronosporaceae</taxon>
        <taxon>Phytophthora</taxon>
    </lineage>
</organism>
<dbReference type="GO" id="GO:0016301">
    <property type="term" value="F:kinase activity"/>
    <property type="evidence" value="ECO:0007669"/>
    <property type="project" value="UniProtKB-KW"/>
</dbReference>
<dbReference type="Proteomes" id="UP000054636">
    <property type="component" value="Unassembled WGS sequence"/>
</dbReference>
<dbReference type="PANTHER" id="PTHR40866:SF1">
    <property type="entry name" value="BED-TYPE DOMAIN-CONTAINING PROTEIN"/>
    <property type="match status" value="1"/>
</dbReference>
<evidence type="ECO:0000313" key="1">
    <source>
        <dbReference type="EMBL" id="KUF86353.1"/>
    </source>
</evidence>
<dbReference type="PANTHER" id="PTHR40866">
    <property type="entry name" value="BED-TYPE DOMAIN-CONTAINING PROTEIN"/>
    <property type="match status" value="1"/>
</dbReference>
<name>A0A0W8CQG5_PHYNI</name>
<keyword evidence="1" id="KW-0808">Transferase</keyword>
<protein>
    <submittedName>
        <fullName evidence="1">Tyrosine-protein kinase HCK</fullName>
    </submittedName>
</protein>
<reference evidence="1 2" key="1">
    <citation type="submission" date="2015-11" db="EMBL/GenBank/DDBJ databases">
        <title>Genomes and virulence difference between two physiological races of Phytophthora nicotianae.</title>
        <authorList>
            <person name="Liu H."/>
            <person name="Ma X."/>
            <person name="Yu H."/>
            <person name="Fang D."/>
            <person name="Li Y."/>
            <person name="Wang X."/>
            <person name="Wang W."/>
            <person name="Dong Y."/>
            <person name="Xiao B."/>
        </authorList>
    </citation>
    <scope>NUCLEOTIDE SEQUENCE [LARGE SCALE GENOMIC DNA]</scope>
    <source>
        <strain evidence="2">race 1</strain>
    </source>
</reference>
<comment type="caution">
    <text evidence="1">The sequence shown here is derived from an EMBL/GenBank/DDBJ whole genome shotgun (WGS) entry which is preliminary data.</text>
</comment>
<dbReference type="InterPro" id="IPR012337">
    <property type="entry name" value="RNaseH-like_sf"/>
</dbReference>
<dbReference type="EMBL" id="LNFP01001430">
    <property type="protein sequence ID" value="KUF86353.1"/>
    <property type="molecule type" value="Genomic_DNA"/>
</dbReference>
<accession>A0A0W8CQG5</accession>
<proteinExistence type="predicted"/>